<sequence>MDFNIQMHQVLEGIGYENNITDDEGGLKDFDSDDDKTDGSDDNAFSEDEKDDDPPDHKGLQDLLNSIKRKEIDWDNPKEYFGKGGRFSSHLKLRSERNQDCILHFLVKDNDDQETDEIATAIKFITRFYPRLMWTLNKESMTPLYCALDNLDKRRVRLIRKGFFRARLKPDHMAQAIATPCGVHRENCLHRALKSQPLHYPVLSLLVGSANQTATNAIDSQGYTPLHRAVQYEHSSENMLDIIKKLIDLGDPDLSLANSSEKVAFDMFASFETEKLSVYEYHMKTREKEEERERAREIKRGMQLAKIRGKEKSEADKGHPFEKPGLKTQEMQPRVDQPEKRNPNPSRTPVMEVRSLEVRVEARLDELPKRGIVRANTMATRDPANPKSGDRKDNRAKERHERERCSINIRNELKLYCLRKRTIARAARFLYGANKNDIQLYFDYNGLPEEADPGIFYNNFQMTQFDEVLQYVEFPTVRLREGKVARGEYLREHRELFHTKGIGRKDLLFFFGWLKDKGVKHIIKVIVQDSTDPHDDEVIRRCLSPFRIDVLDWSKPDLDPEMLCAAVPNVQELHLRWNGNNAVLRSWGEAEGLRLLKELRKIYLHHDQSSDYIKQKVDVFARRIAIPLQGSPLELANSVTVDDETISIARGSAVSVAGAYSTSPPIEVIPHGLPRSHLQTGGMSVSPATVHSKPAFTMHKWLQSIDNFSAELKTLMDKLREIHRDDEVKVALIDDGVDICERAFHDRVIHGTSFGYYWDGEQRAKQWYVSETGHGTVMAHMILRVCPMAKIYPIKLDNTKDPTTGAIKIKPESAAAAIDAAVGKDVHIISMSWTVHEPQGSDKIQFDEALAKATAKGILMFCSSPDNGKYSSDPSNHSDPYPSAYGPDKFFRIGASQANGHPYDWVVPDKVDYLFPGVDVVQANKRDIKLRGVEDRKAETGSSISTALAAGLAALVRWLVIIGAKYSSDGNQGDGDGLDSTDIRDIQNIRKMKQAFQMLGAGQESNGKFIEIWTMLDGKTKALKELHGDQNVKAARQVIHTLARNLIVKA</sequence>
<dbReference type="InterPro" id="IPR036770">
    <property type="entry name" value="Ankyrin_rpt-contain_sf"/>
</dbReference>
<feature type="domain" description="Peptidase S8/S53" evidence="9">
    <location>
        <begin position="726"/>
        <end position="957"/>
    </location>
</feature>
<keyword evidence="6" id="KW-0865">Zymogen</keyword>
<dbReference type="InterPro" id="IPR036852">
    <property type="entry name" value="Peptidase_S8/S53_dom_sf"/>
</dbReference>
<dbReference type="Pfam" id="PF00023">
    <property type="entry name" value="Ank"/>
    <property type="match status" value="1"/>
</dbReference>
<keyword evidence="7" id="KW-0040">ANK repeat</keyword>
<keyword evidence="4" id="KW-0378">Hydrolase</keyword>
<keyword evidence="5" id="KW-0720">Serine protease</keyword>
<keyword evidence="11" id="KW-1185">Reference proteome</keyword>
<dbReference type="GO" id="GO:0004252">
    <property type="term" value="F:serine-type endopeptidase activity"/>
    <property type="evidence" value="ECO:0007669"/>
    <property type="project" value="InterPro"/>
</dbReference>
<evidence type="ECO:0000256" key="6">
    <source>
        <dbReference type="ARBA" id="ARBA00023145"/>
    </source>
</evidence>
<evidence type="ECO:0000256" key="1">
    <source>
        <dbReference type="ARBA" id="ARBA00011073"/>
    </source>
</evidence>
<dbReference type="EMBL" id="VCAU01000142">
    <property type="protein sequence ID" value="KAF9883913.1"/>
    <property type="molecule type" value="Genomic_DNA"/>
</dbReference>
<dbReference type="PRINTS" id="PR00723">
    <property type="entry name" value="SUBTILISIN"/>
</dbReference>
<feature type="compositionally biased region" description="Basic and acidic residues" evidence="8">
    <location>
        <begin position="308"/>
        <end position="325"/>
    </location>
</feature>
<dbReference type="SUPFAM" id="SSF52743">
    <property type="entry name" value="Subtilisin-like"/>
    <property type="match status" value="1"/>
</dbReference>
<evidence type="ECO:0000313" key="11">
    <source>
        <dbReference type="Proteomes" id="UP001194746"/>
    </source>
</evidence>
<accession>A0AAD4CCT9</accession>
<name>A0AAD4CCT9_ASPNN</name>
<dbReference type="InterPro" id="IPR051048">
    <property type="entry name" value="Peptidase_S8/S53_subtilisin"/>
</dbReference>
<reference evidence="10" key="1">
    <citation type="journal article" date="2019" name="Beilstein J. Org. Chem.">
        <title>Nanangenines: drimane sesquiterpenoids as the dominant metabolite cohort of a novel Australian fungus, Aspergillus nanangensis.</title>
        <authorList>
            <person name="Lacey H.J."/>
            <person name="Gilchrist C.L.M."/>
            <person name="Crombie A."/>
            <person name="Kalaitzis J.A."/>
            <person name="Vuong D."/>
            <person name="Rutledge P.J."/>
            <person name="Turner P."/>
            <person name="Pitt J.I."/>
            <person name="Lacey E."/>
            <person name="Chooi Y.H."/>
            <person name="Piggott A.M."/>
        </authorList>
    </citation>
    <scope>NUCLEOTIDE SEQUENCE</scope>
    <source>
        <strain evidence="10">MST-FP2251</strain>
    </source>
</reference>
<evidence type="ECO:0000256" key="7">
    <source>
        <dbReference type="PROSITE-ProRule" id="PRU00023"/>
    </source>
</evidence>
<evidence type="ECO:0000256" key="8">
    <source>
        <dbReference type="SAM" id="MobiDB-lite"/>
    </source>
</evidence>
<dbReference type="Gene3D" id="1.25.40.20">
    <property type="entry name" value="Ankyrin repeat-containing domain"/>
    <property type="match status" value="1"/>
</dbReference>
<evidence type="ECO:0000259" key="9">
    <source>
        <dbReference type="Pfam" id="PF00082"/>
    </source>
</evidence>
<dbReference type="SUPFAM" id="SSF48403">
    <property type="entry name" value="Ankyrin repeat"/>
    <property type="match status" value="1"/>
</dbReference>
<keyword evidence="3" id="KW-0732">Signal</keyword>
<protein>
    <recommendedName>
        <fullName evidence="9">Peptidase S8/S53 domain-containing protein</fullName>
    </recommendedName>
</protein>
<organism evidence="10 11">
    <name type="scientific">Aspergillus nanangensis</name>
    <dbReference type="NCBI Taxonomy" id="2582783"/>
    <lineage>
        <taxon>Eukaryota</taxon>
        <taxon>Fungi</taxon>
        <taxon>Dikarya</taxon>
        <taxon>Ascomycota</taxon>
        <taxon>Pezizomycotina</taxon>
        <taxon>Eurotiomycetes</taxon>
        <taxon>Eurotiomycetidae</taxon>
        <taxon>Eurotiales</taxon>
        <taxon>Aspergillaceae</taxon>
        <taxon>Aspergillus</taxon>
        <taxon>Aspergillus subgen. Circumdati</taxon>
    </lineage>
</organism>
<feature type="region of interest" description="Disordered" evidence="8">
    <location>
        <begin position="306"/>
        <end position="348"/>
    </location>
</feature>
<dbReference type="InterPro" id="IPR002110">
    <property type="entry name" value="Ankyrin_rpt"/>
</dbReference>
<evidence type="ECO:0000256" key="2">
    <source>
        <dbReference type="ARBA" id="ARBA00022670"/>
    </source>
</evidence>
<evidence type="ECO:0000256" key="3">
    <source>
        <dbReference type="ARBA" id="ARBA00022729"/>
    </source>
</evidence>
<evidence type="ECO:0000256" key="4">
    <source>
        <dbReference type="ARBA" id="ARBA00022801"/>
    </source>
</evidence>
<evidence type="ECO:0000256" key="5">
    <source>
        <dbReference type="ARBA" id="ARBA00022825"/>
    </source>
</evidence>
<proteinExistence type="inferred from homology"/>
<evidence type="ECO:0000313" key="10">
    <source>
        <dbReference type="EMBL" id="KAF9883913.1"/>
    </source>
</evidence>
<dbReference type="InterPro" id="IPR015500">
    <property type="entry name" value="Peptidase_S8_subtilisin-rel"/>
</dbReference>
<gene>
    <name evidence="10" type="ORF">FE257_002656</name>
</gene>
<feature type="repeat" description="ANK" evidence="7">
    <location>
        <begin position="221"/>
        <end position="250"/>
    </location>
</feature>
<dbReference type="InterPro" id="IPR000209">
    <property type="entry name" value="Peptidase_S8/S53_dom"/>
</dbReference>
<feature type="compositionally biased region" description="Acidic residues" evidence="8">
    <location>
        <begin position="31"/>
        <end position="54"/>
    </location>
</feature>
<feature type="region of interest" description="Disordered" evidence="8">
    <location>
        <begin position="16"/>
        <end position="57"/>
    </location>
</feature>
<dbReference type="SMART" id="SM00248">
    <property type="entry name" value="ANK"/>
    <property type="match status" value="2"/>
</dbReference>
<dbReference type="Gene3D" id="3.40.50.200">
    <property type="entry name" value="Peptidase S8/S53 domain"/>
    <property type="match status" value="1"/>
</dbReference>
<comment type="caution">
    <text evidence="10">The sequence shown here is derived from an EMBL/GenBank/DDBJ whole genome shotgun (WGS) entry which is preliminary data.</text>
</comment>
<dbReference type="AlphaFoldDB" id="A0AAD4CCT9"/>
<dbReference type="Pfam" id="PF00082">
    <property type="entry name" value="Peptidase_S8"/>
    <property type="match status" value="1"/>
</dbReference>
<feature type="compositionally biased region" description="Basic and acidic residues" evidence="8">
    <location>
        <begin position="388"/>
        <end position="400"/>
    </location>
</feature>
<dbReference type="PANTHER" id="PTHR43399:SF4">
    <property type="entry name" value="CELL WALL-ASSOCIATED PROTEASE"/>
    <property type="match status" value="1"/>
</dbReference>
<keyword evidence="2" id="KW-0645">Protease</keyword>
<dbReference type="GO" id="GO:0006508">
    <property type="term" value="P:proteolysis"/>
    <property type="evidence" value="ECO:0007669"/>
    <property type="project" value="UniProtKB-KW"/>
</dbReference>
<reference evidence="10" key="2">
    <citation type="submission" date="2020-02" db="EMBL/GenBank/DDBJ databases">
        <authorList>
            <person name="Gilchrist C.L.M."/>
            <person name="Chooi Y.-H."/>
        </authorList>
    </citation>
    <scope>NUCLEOTIDE SEQUENCE</scope>
    <source>
        <strain evidence="10">MST-FP2251</strain>
    </source>
</reference>
<dbReference type="PROSITE" id="PS50088">
    <property type="entry name" value="ANK_REPEAT"/>
    <property type="match status" value="1"/>
</dbReference>
<comment type="similarity">
    <text evidence="1">Belongs to the peptidase S8 family.</text>
</comment>
<dbReference type="Proteomes" id="UP001194746">
    <property type="component" value="Unassembled WGS sequence"/>
</dbReference>
<dbReference type="PANTHER" id="PTHR43399">
    <property type="entry name" value="SUBTILISIN-RELATED"/>
    <property type="match status" value="1"/>
</dbReference>
<feature type="region of interest" description="Disordered" evidence="8">
    <location>
        <begin position="372"/>
        <end position="400"/>
    </location>
</feature>